<reference evidence="5 6" key="1">
    <citation type="journal article" date="2014" name="Antonie Van Leeuwenhoek">
        <title>Hyphomonas beringensis sp. nov. and Hyphomonas chukchiensis sp. nov., isolated from surface seawater of the Bering Sea and Chukchi Sea.</title>
        <authorList>
            <person name="Li C."/>
            <person name="Lai Q."/>
            <person name="Li G."/>
            <person name="Dong C."/>
            <person name="Wang J."/>
            <person name="Liao Y."/>
            <person name="Shao Z."/>
        </authorList>
    </citation>
    <scope>NUCLEOTIDE SEQUENCE [LARGE SCALE GENOMIC DNA]</scope>
    <source>
        <strain evidence="5 6">SCH89</strain>
    </source>
</reference>
<comment type="caution">
    <text evidence="5">The sequence shown here is derived from an EMBL/GenBank/DDBJ whole genome shotgun (WGS) entry which is preliminary data.</text>
</comment>
<dbReference type="PATRIC" id="fig|1280953.3.peg.529"/>
<dbReference type="Pfam" id="PF01408">
    <property type="entry name" value="GFO_IDH_MocA"/>
    <property type="match status" value="1"/>
</dbReference>
<keyword evidence="2" id="KW-0560">Oxidoreductase</keyword>
<dbReference type="SUPFAM" id="SSF55347">
    <property type="entry name" value="Glyceraldehyde-3-phosphate dehydrogenase-like, C-terminal domain"/>
    <property type="match status" value="1"/>
</dbReference>
<organism evidence="5 6">
    <name type="scientific">Hyphomonas oceanitis SCH89</name>
    <dbReference type="NCBI Taxonomy" id="1280953"/>
    <lineage>
        <taxon>Bacteria</taxon>
        <taxon>Pseudomonadati</taxon>
        <taxon>Pseudomonadota</taxon>
        <taxon>Alphaproteobacteria</taxon>
        <taxon>Hyphomonadales</taxon>
        <taxon>Hyphomonadaceae</taxon>
        <taxon>Hyphomonas</taxon>
    </lineage>
</organism>
<dbReference type="Pfam" id="PF22725">
    <property type="entry name" value="GFO_IDH_MocA_C3"/>
    <property type="match status" value="1"/>
</dbReference>
<dbReference type="GO" id="GO:0000166">
    <property type="term" value="F:nucleotide binding"/>
    <property type="evidence" value="ECO:0007669"/>
    <property type="project" value="InterPro"/>
</dbReference>
<protein>
    <submittedName>
        <fullName evidence="5">NAD-binding oxidoreductase</fullName>
    </submittedName>
</protein>
<dbReference type="SUPFAM" id="SSF51735">
    <property type="entry name" value="NAD(P)-binding Rossmann-fold domains"/>
    <property type="match status" value="1"/>
</dbReference>
<dbReference type="Gene3D" id="3.40.50.720">
    <property type="entry name" value="NAD(P)-binding Rossmann-like Domain"/>
    <property type="match status" value="1"/>
</dbReference>
<feature type="domain" description="GFO/IDH/MocA-like oxidoreductase" evidence="4">
    <location>
        <begin position="130"/>
        <end position="249"/>
    </location>
</feature>
<accession>A0A059GBG3</accession>
<evidence type="ECO:0000256" key="1">
    <source>
        <dbReference type="ARBA" id="ARBA00010928"/>
    </source>
</evidence>
<dbReference type="STRING" id="1280953.HOC_02621"/>
<dbReference type="eggNOG" id="COG0673">
    <property type="taxonomic scope" value="Bacteria"/>
</dbReference>
<dbReference type="RefSeq" id="WP_035535676.1">
    <property type="nucleotide sequence ID" value="NZ_ARYL01000002.1"/>
</dbReference>
<dbReference type="PANTHER" id="PTHR22604:SF105">
    <property type="entry name" value="TRANS-1,2-DIHYDROBENZENE-1,2-DIOL DEHYDROGENASE"/>
    <property type="match status" value="1"/>
</dbReference>
<keyword evidence="6" id="KW-1185">Reference proteome</keyword>
<dbReference type="AlphaFoldDB" id="A0A059GBG3"/>
<evidence type="ECO:0000259" key="3">
    <source>
        <dbReference type="Pfam" id="PF01408"/>
    </source>
</evidence>
<feature type="domain" description="Gfo/Idh/MocA-like oxidoreductase N-terminal" evidence="3">
    <location>
        <begin position="2"/>
        <end position="119"/>
    </location>
</feature>
<dbReference type="OrthoDB" id="9792935at2"/>
<dbReference type="InterPro" id="IPR055170">
    <property type="entry name" value="GFO_IDH_MocA-like_dom"/>
</dbReference>
<name>A0A059GBG3_9PROT</name>
<dbReference type="EMBL" id="ARYL01000002">
    <property type="protein sequence ID" value="KDA04192.1"/>
    <property type="molecule type" value="Genomic_DNA"/>
</dbReference>
<dbReference type="InterPro" id="IPR000683">
    <property type="entry name" value="Gfo/Idh/MocA-like_OxRdtase_N"/>
</dbReference>
<dbReference type="Gene3D" id="3.30.360.10">
    <property type="entry name" value="Dihydrodipicolinate Reductase, domain 2"/>
    <property type="match status" value="1"/>
</dbReference>
<dbReference type="PANTHER" id="PTHR22604">
    <property type="entry name" value="OXIDOREDUCTASES"/>
    <property type="match status" value="1"/>
</dbReference>
<evidence type="ECO:0000256" key="2">
    <source>
        <dbReference type="ARBA" id="ARBA00023002"/>
    </source>
</evidence>
<sequence>MIRIGILGAAKIAPKAVLQPASARTDCEVVAVAARDADRAQAYADEHGIAHVADSYEALLARDDIDLIYNALPPHRHADLTIASLEAGKAVLCEKPFAMNAGEAVRMVEASNRTGKPLIEAFHYRFHPAFQRVLDIVCGGELGTVRRIEAAFDVTIPYRPGELRHTLAVGGGALMDLGCYPLHAVRALIGAEPTVVSATAHCDHPGVDLRTVAEFAFPGGETASIHTSMAPDTPFDAWIRVEGSDGRLEIINPIHPHRGHSITATIKGNTETFTVDGQSTYDHQLAHVVDVLEGGAVPLTGGADAIGNMAAIDAIYRAAGLRPRGL</sequence>
<evidence type="ECO:0000313" key="5">
    <source>
        <dbReference type="EMBL" id="KDA04192.1"/>
    </source>
</evidence>
<dbReference type="InterPro" id="IPR036291">
    <property type="entry name" value="NAD(P)-bd_dom_sf"/>
</dbReference>
<dbReference type="GO" id="GO:0016491">
    <property type="term" value="F:oxidoreductase activity"/>
    <property type="evidence" value="ECO:0007669"/>
    <property type="project" value="UniProtKB-KW"/>
</dbReference>
<evidence type="ECO:0000259" key="4">
    <source>
        <dbReference type="Pfam" id="PF22725"/>
    </source>
</evidence>
<evidence type="ECO:0000313" key="6">
    <source>
        <dbReference type="Proteomes" id="UP000024942"/>
    </source>
</evidence>
<dbReference type="Proteomes" id="UP000024942">
    <property type="component" value="Unassembled WGS sequence"/>
</dbReference>
<dbReference type="InterPro" id="IPR050984">
    <property type="entry name" value="Gfo/Idh/MocA_domain"/>
</dbReference>
<gene>
    <name evidence="5" type="ORF">HOC_02621</name>
</gene>
<comment type="similarity">
    <text evidence="1">Belongs to the Gfo/Idh/MocA family.</text>
</comment>
<proteinExistence type="inferred from homology"/>